<proteinExistence type="predicted"/>
<evidence type="ECO:0000313" key="2">
    <source>
        <dbReference type="Proteomes" id="UP001156691"/>
    </source>
</evidence>
<dbReference type="InterPro" id="IPR009702">
    <property type="entry name" value="DUF1284"/>
</dbReference>
<name>A0ABQ5W9Q1_9HYPH</name>
<gene>
    <name evidence="1" type="ORF">GCM10010862_35340</name>
</gene>
<dbReference type="Proteomes" id="UP001156691">
    <property type="component" value="Unassembled WGS sequence"/>
</dbReference>
<dbReference type="Pfam" id="PF06935">
    <property type="entry name" value="DUF1284"/>
    <property type="match status" value="1"/>
</dbReference>
<accession>A0ABQ5W9Q1</accession>
<protein>
    <submittedName>
        <fullName evidence="1">(2Fe-2S) ferredoxin</fullName>
    </submittedName>
</protein>
<dbReference type="RefSeq" id="WP_284341695.1">
    <property type="nucleotide sequence ID" value="NZ_BSNS01000020.1"/>
</dbReference>
<organism evidence="1 2">
    <name type="scientific">Devosia nitrariae</name>
    <dbReference type="NCBI Taxonomy" id="2071872"/>
    <lineage>
        <taxon>Bacteria</taxon>
        <taxon>Pseudomonadati</taxon>
        <taxon>Pseudomonadota</taxon>
        <taxon>Alphaproteobacteria</taxon>
        <taxon>Hyphomicrobiales</taxon>
        <taxon>Devosiaceae</taxon>
        <taxon>Devosia</taxon>
    </lineage>
</organism>
<keyword evidence="2" id="KW-1185">Reference proteome</keyword>
<evidence type="ECO:0000313" key="1">
    <source>
        <dbReference type="EMBL" id="GLQ56275.1"/>
    </source>
</evidence>
<comment type="caution">
    <text evidence="1">The sequence shown here is derived from an EMBL/GenBank/DDBJ whole genome shotgun (WGS) entry which is preliminary data.</text>
</comment>
<dbReference type="EMBL" id="BSNS01000020">
    <property type="protein sequence ID" value="GLQ56275.1"/>
    <property type="molecule type" value="Genomic_DNA"/>
</dbReference>
<reference evidence="2" key="1">
    <citation type="journal article" date="2019" name="Int. J. Syst. Evol. Microbiol.">
        <title>The Global Catalogue of Microorganisms (GCM) 10K type strain sequencing project: providing services to taxonomists for standard genome sequencing and annotation.</title>
        <authorList>
            <consortium name="The Broad Institute Genomics Platform"/>
            <consortium name="The Broad Institute Genome Sequencing Center for Infectious Disease"/>
            <person name="Wu L."/>
            <person name="Ma J."/>
        </authorList>
    </citation>
    <scope>NUCLEOTIDE SEQUENCE [LARGE SCALE GENOMIC DNA]</scope>
    <source>
        <strain evidence="2">NBRC 112416</strain>
    </source>
</reference>
<sequence>MIVRLRPHHLLCVLTYAGKGYGPAFTANYDGVVRLLAAGADVEIVSGPDDICVPLLAGADPHCLRASVDERDALAAIGVGQALGVSVAPGARLRLPAETVDKLRRRFAAREVRQACTGCEWSALCDRIAAAGFAGVALPGAPTWRGSGKS</sequence>